<comment type="caution">
    <text evidence="1">The sequence shown here is derived from an EMBL/GenBank/DDBJ whole genome shotgun (WGS) entry which is preliminary data.</text>
</comment>
<name>A0ACC1APS0_9ROSI</name>
<reference evidence="2" key="1">
    <citation type="journal article" date="2023" name="G3 (Bethesda)">
        <title>Genome assembly and association tests identify interacting loci associated with vigor, precocity, and sex in interspecific pistachio rootstocks.</title>
        <authorList>
            <person name="Palmer W."/>
            <person name="Jacygrad E."/>
            <person name="Sagayaradj S."/>
            <person name="Cavanaugh K."/>
            <person name="Han R."/>
            <person name="Bertier L."/>
            <person name="Beede B."/>
            <person name="Kafkas S."/>
            <person name="Golino D."/>
            <person name="Preece J."/>
            <person name="Michelmore R."/>
        </authorList>
    </citation>
    <scope>NUCLEOTIDE SEQUENCE [LARGE SCALE GENOMIC DNA]</scope>
</reference>
<evidence type="ECO:0000313" key="1">
    <source>
        <dbReference type="EMBL" id="KAJ0088672.1"/>
    </source>
</evidence>
<proteinExistence type="predicted"/>
<gene>
    <name evidence="1" type="ORF">Patl1_31784</name>
</gene>
<dbReference type="Proteomes" id="UP001164250">
    <property type="component" value="Chromosome 9"/>
</dbReference>
<keyword evidence="2" id="KW-1185">Reference proteome</keyword>
<organism evidence="1 2">
    <name type="scientific">Pistacia atlantica</name>
    <dbReference type="NCBI Taxonomy" id="434234"/>
    <lineage>
        <taxon>Eukaryota</taxon>
        <taxon>Viridiplantae</taxon>
        <taxon>Streptophyta</taxon>
        <taxon>Embryophyta</taxon>
        <taxon>Tracheophyta</taxon>
        <taxon>Spermatophyta</taxon>
        <taxon>Magnoliopsida</taxon>
        <taxon>eudicotyledons</taxon>
        <taxon>Gunneridae</taxon>
        <taxon>Pentapetalae</taxon>
        <taxon>rosids</taxon>
        <taxon>malvids</taxon>
        <taxon>Sapindales</taxon>
        <taxon>Anacardiaceae</taxon>
        <taxon>Pistacia</taxon>
    </lineage>
</organism>
<accession>A0ACC1APS0</accession>
<sequence>MAKVITATFRKRRVTVASVSKTSLYDPPLPASDSETTNIPHSDRFLCLDKVVVILNPRELDDQGKAKNEWKLCSVLQVEQLKMLVGMFPVWVAGINLFHSHGPK</sequence>
<evidence type="ECO:0000313" key="2">
    <source>
        <dbReference type="Proteomes" id="UP001164250"/>
    </source>
</evidence>
<dbReference type="EMBL" id="CM047905">
    <property type="protein sequence ID" value="KAJ0088672.1"/>
    <property type="molecule type" value="Genomic_DNA"/>
</dbReference>
<protein>
    <submittedName>
        <fullName evidence="1">Uncharacterized protein</fullName>
    </submittedName>
</protein>